<sequence>MTLMGARAGVRDLRVFVFAHTQSTLGNQTPALCLNLIHRVHRYSSAPPIARVTFEAPWPVDNPSASSAITCHLHLPAITTLTCSTPTEVLTRLRLCDVDADCHCASFSMPLPMPGSPAASWAVYRARLKAVFDGADPRVCAAFWLF</sequence>
<comment type="caution">
    <text evidence="1">The sequence shown here is derived from an EMBL/GenBank/DDBJ whole genome shotgun (WGS) entry which is preliminary data.</text>
</comment>
<name>A0A9P4TJV9_CURKU</name>
<gene>
    <name evidence="1" type="primary">BTN1_1</name>
    <name evidence="1" type="ORF">E8E13_010496</name>
</gene>
<accession>A0A9P4TJV9</accession>
<dbReference type="AlphaFoldDB" id="A0A9P4TJV9"/>
<evidence type="ECO:0000313" key="1">
    <source>
        <dbReference type="EMBL" id="KAF3008795.1"/>
    </source>
</evidence>
<dbReference type="OrthoDB" id="5965864at2759"/>
<feature type="non-terminal residue" evidence="1">
    <location>
        <position position="146"/>
    </location>
</feature>
<protein>
    <submittedName>
        <fullName evidence="1">Battenin CLN3 protein</fullName>
    </submittedName>
</protein>
<evidence type="ECO:0000313" key="2">
    <source>
        <dbReference type="Proteomes" id="UP000801428"/>
    </source>
</evidence>
<dbReference type="EMBL" id="SWKU01000003">
    <property type="protein sequence ID" value="KAF3008795.1"/>
    <property type="molecule type" value="Genomic_DNA"/>
</dbReference>
<proteinExistence type="predicted"/>
<keyword evidence="2" id="KW-1185">Reference proteome</keyword>
<organism evidence="1 2">
    <name type="scientific">Curvularia kusanoi</name>
    <name type="common">Cochliobolus kusanoi</name>
    <dbReference type="NCBI Taxonomy" id="90978"/>
    <lineage>
        <taxon>Eukaryota</taxon>
        <taxon>Fungi</taxon>
        <taxon>Dikarya</taxon>
        <taxon>Ascomycota</taxon>
        <taxon>Pezizomycotina</taxon>
        <taxon>Dothideomycetes</taxon>
        <taxon>Pleosporomycetidae</taxon>
        <taxon>Pleosporales</taxon>
        <taxon>Pleosporineae</taxon>
        <taxon>Pleosporaceae</taxon>
        <taxon>Curvularia</taxon>
    </lineage>
</organism>
<dbReference type="Proteomes" id="UP000801428">
    <property type="component" value="Unassembled WGS sequence"/>
</dbReference>
<reference evidence="1" key="1">
    <citation type="submission" date="2019-04" db="EMBL/GenBank/DDBJ databases">
        <title>Sequencing of skin fungus with MAO and IRED activity.</title>
        <authorList>
            <person name="Marsaioli A.J."/>
            <person name="Bonatto J.M.C."/>
            <person name="Reis Junior O."/>
        </authorList>
    </citation>
    <scope>NUCLEOTIDE SEQUENCE</scope>
    <source>
        <strain evidence="1">30M1</strain>
    </source>
</reference>